<proteinExistence type="predicted"/>
<name>A0AAV5VB59_9BILA</name>
<sequence length="109" mass="11952">CMFGKPGGGALCKMMRNLFLLLLPLAWAEVPPPRCAHDACLTFTEQCGNGTWAVFKYGEVIVNCASSSVPLDLAVAIEWKSVSWWKVEMQASTNMDSLAFHSDRASLLL</sequence>
<protein>
    <submittedName>
        <fullName evidence="2">Uncharacterized protein</fullName>
    </submittedName>
</protein>
<gene>
    <name evidence="2" type="ORF">PFISCL1PPCAC_7913</name>
</gene>
<evidence type="ECO:0000256" key="1">
    <source>
        <dbReference type="SAM" id="SignalP"/>
    </source>
</evidence>
<evidence type="ECO:0000313" key="3">
    <source>
        <dbReference type="Proteomes" id="UP001432322"/>
    </source>
</evidence>
<dbReference type="AlphaFoldDB" id="A0AAV5VB59"/>
<keyword evidence="3" id="KW-1185">Reference proteome</keyword>
<comment type="caution">
    <text evidence="2">The sequence shown here is derived from an EMBL/GenBank/DDBJ whole genome shotgun (WGS) entry which is preliminary data.</text>
</comment>
<dbReference type="Proteomes" id="UP001432322">
    <property type="component" value="Unassembled WGS sequence"/>
</dbReference>
<feature type="signal peptide" evidence="1">
    <location>
        <begin position="1"/>
        <end position="28"/>
    </location>
</feature>
<feature type="chain" id="PRO_5043708611" evidence="1">
    <location>
        <begin position="29"/>
        <end position="109"/>
    </location>
</feature>
<accession>A0AAV5VB59</accession>
<keyword evidence="1" id="KW-0732">Signal</keyword>
<evidence type="ECO:0000313" key="2">
    <source>
        <dbReference type="EMBL" id="GMT16616.1"/>
    </source>
</evidence>
<feature type="non-terminal residue" evidence="2">
    <location>
        <position position="1"/>
    </location>
</feature>
<dbReference type="EMBL" id="BTSY01000002">
    <property type="protein sequence ID" value="GMT16616.1"/>
    <property type="molecule type" value="Genomic_DNA"/>
</dbReference>
<organism evidence="2 3">
    <name type="scientific">Pristionchus fissidentatus</name>
    <dbReference type="NCBI Taxonomy" id="1538716"/>
    <lineage>
        <taxon>Eukaryota</taxon>
        <taxon>Metazoa</taxon>
        <taxon>Ecdysozoa</taxon>
        <taxon>Nematoda</taxon>
        <taxon>Chromadorea</taxon>
        <taxon>Rhabditida</taxon>
        <taxon>Rhabditina</taxon>
        <taxon>Diplogasteromorpha</taxon>
        <taxon>Diplogasteroidea</taxon>
        <taxon>Neodiplogasteridae</taxon>
        <taxon>Pristionchus</taxon>
    </lineage>
</organism>
<reference evidence="2" key="1">
    <citation type="submission" date="2023-10" db="EMBL/GenBank/DDBJ databases">
        <title>Genome assembly of Pristionchus species.</title>
        <authorList>
            <person name="Yoshida K."/>
            <person name="Sommer R.J."/>
        </authorList>
    </citation>
    <scope>NUCLEOTIDE SEQUENCE</scope>
    <source>
        <strain evidence="2">RS5133</strain>
    </source>
</reference>
<feature type="non-terminal residue" evidence="2">
    <location>
        <position position="109"/>
    </location>
</feature>